<dbReference type="Proteomes" id="UP000694005">
    <property type="component" value="Chromosome A03"/>
</dbReference>
<dbReference type="Gramene" id="A03p65550.2_BraZ1">
    <property type="protein sequence ID" value="A03p65550.2_BraZ1.CDS.1"/>
    <property type="gene ID" value="A03g65550.2_BraZ1"/>
</dbReference>
<dbReference type="EMBL" id="LS974619">
    <property type="protein sequence ID" value="CAG7885212.1"/>
    <property type="molecule type" value="Genomic_DNA"/>
</dbReference>
<feature type="non-terminal residue" evidence="3">
    <location>
        <position position="127"/>
    </location>
</feature>
<gene>
    <name evidence="3" type="ORF">BRAA03T15450Z</name>
    <name evidence="2" type="ORF">BRAPAZ1V2_A03P65550.2</name>
</gene>
<evidence type="ECO:0000313" key="2">
    <source>
        <dbReference type="EMBL" id="CAG7885212.1"/>
    </source>
</evidence>
<name>A0A3P5ZVI1_BRACM</name>
<feature type="region of interest" description="Disordered" evidence="1">
    <location>
        <begin position="1"/>
        <end position="127"/>
    </location>
</feature>
<feature type="compositionally biased region" description="Polar residues" evidence="1">
    <location>
        <begin position="53"/>
        <end position="65"/>
    </location>
</feature>
<feature type="compositionally biased region" description="Polar residues" evidence="1">
    <location>
        <begin position="72"/>
        <end position="121"/>
    </location>
</feature>
<proteinExistence type="predicted"/>
<feature type="compositionally biased region" description="Polar residues" evidence="1">
    <location>
        <begin position="12"/>
        <end position="31"/>
    </location>
</feature>
<sequence>MSPKTAPERSASDSFQRSTTPPQTTSDSYLSVTPIPNIPSTSASPVFTVPEITETSPENRTSVQFGTLPPTRLSTQTMDERNGVTSQQLAEPRNLSGSNQMNPPTTQATIPEASVSQSQHPMITRSK</sequence>
<accession>A0A3P5ZVI1</accession>
<dbReference type="EMBL" id="LR031572">
    <property type="protein sequence ID" value="VDC84232.1"/>
    <property type="molecule type" value="Genomic_DNA"/>
</dbReference>
<feature type="compositionally biased region" description="Basic and acidic residues" evidence="1">
    <location>
        <begin position="1"/>
        <end position="11"/>
    </location>
</feature>
<protein>
    <submittedName>
        <fullName evidence="2">Uncharacterized protein</fullName>
    </submittedName>
</protein>
<reference evidence="3" key="1">
    <citation type="submission" date="2018-11" db="EMBL/GenBank/DDBJ databases">
        <authorList>
            <consortium name="Genoscope - CEA"/>
            <person name="William W."/>
        </authorList>
    </citation>
    <scope>NUCLEOTIDE SEQUENCE</scope>
</reference>
<evidence type="ECO:0000256" key="1">
    <source>
        <dbReference type="SAM" id="MobiDB-lite"/>
    </source>
</evidence>
<evidence type="ECO:0000313" key="3">
    <source>
        <dbReference type="EMBL" id="VDC84232.1"/>
    </source>
</evidence>
<organism evidence="3">
    <name type="scientific">Brassica campestris</name>
    <name type="common">Field mustard</name>
    <dbReference type="NCBI Taxonomy" id="3711"/>
    <lineage>
        <taxon>Eukaryota</taxon>
        <taxon>Viridiplantae</taxon>
        <taxon>Streptophyta</taxon>
        <taxon>Embryophyta</taxon>
        <taxon>Tracheophyta</taxon>
        <taxon>Spermatophyta</taxon>
        <taxon>Magnoliopsida</taxon>
        <taxon>eudicotyledons</taxon>
        <taxon>Gunneridae</taxon>
        <taxon>Pentapetalae</taxon>
        <taxon>rosids</taxon>
        <taxon>malvids</taxon>
        <taxon>Brassicales</taxon>
        <taxon>Brassicaceae</taxon>
        <taxon>Brassiceae</taxon>
        <taxon>Brassica</taxon>
    </lineage>
</organism>
<dbReference type="AlphaFoldDB" id="A0A3P5ZVI1"/>